<feature type="compositionally biased region" description="Basic and acidic residues" evidence="1">
    <location>
        <begin position="58"/>
        <end position="70"/>
    </location>
</feature>
<dbReference type="Pfam" id="PF00172">
    <property type="entry name" value="Zn_clus"/>
    <property type="match status" value="1"/>
</dbReference>
<dbReference type="AlphaFoldDB" id="A0AAD7B8W7"/>
<evidence type="ECO:0000313" key="4">
    <source>
        <dbReference type="Proteomes" id="UP001221142"/>
    </source>
</evidence>
<sequence length="214" mass="23831">MSTSIPQRVSMACSVCRKRKVKCITDSCDLPCLRCWSNGLRCQYIATERQARSLGTHCDPESPKPRRREAYGNLPGHAQTRRTPRPSRNAPRIDMDSPTYELPYASPPKNPETSTLYRPPHQRSPVYSTFPAQPPQSGGYAYDELDNILGMPMLTPTATYPMSDLYLSPYTSSSPLDFPGSQDAVDVLGYAYQTDSYAQNLAPSAYYMPQAIGC</sequence>
<protein>
    <recommendedName>
        <fullName evidence="2">Zn(2)-C6 fungal-type domain-containing protein</fullName>
    </recommendedName>
</protein>
<evidence type="ECO:0000256" key="1">
    <source>
        <dbReference type="SAM" id="MobiDB-lite"/>
    </source>
</evidence>
<organism evidence="3 4">
    <name type="scientific">Roridomyces roridus</name>
    <dbReference type="NCBI Taxonomy" id="1738132"/>
    <lineage>
        <taxon>Eukaryota</taxon>
        <taxon>Fungi</taxon>
        <taxon>Dikarya</taxon>
        <taxon>Basidiomycota</taxon>
        <taxon>Agaricomycotina</taxon>
        <taxon>Agaricomycetes</taxon>
        <taxon>Agaricomycetidae</taxon>
        <taxon>Agaricales</taxon>
        <taxon>Marasmiineae</taxon>
        <taxon>Mycenaceae</taxon>
        <taxon>Roridomyces</taxon>
    </lineage>
</organism>
<dbReference type="GO" id="GO:0000981">
    <property type="term" value="F:DNA-binding transcription factor activity, RNA polymerase II-specific"/>
    <property type="evidence" value="ECO:0007669"/>
    <property type="project" value="InterPro"/>
</dbReference>
<dbReference type="SMART" id="SM00066">
    <property type="entry name" value="GAL4"/>
    <property type="match status" value="1"/>
</dbReference>
<proteinExistence type="predicted"/>
<dbReference type="GO" id="GO:0008270">
    <property type="term" value="F:zinc ion binding"/>
    <property type="evidence" value="ECO:0007669"/>
    <property type="project" value="InterPro"/>
</dbReference>
<dbReference type="SUPFAM" id="SSF57701">
    <property type="entry name" value="Zn2/Cys6 DNA-binding domain"/>
    <property type="match status" value="1"/>
</dbReference>
<dbReference type="Gene3D" id="4.10.240.10">
    <property type="entry name" value="Zn(2)-C6 fungal-type DNA-binding domain"/>
    <property type="match status" value="1"/>
</dbReference>
<dbReference type="PROSITE" id="PS50048">
    <property type="entry name" value="ZN2_CY6_FUNGAL_2"/>
    <property type="match status" value="1"/>
</dbReference>
<evidence type="ECO:0000313" key="3">
    <source>
        <dbReference type="EMBL" id="KAJ7613539.1"/>
    </source>
</evidence>
<dbReference type="InterPro" id="IPR001138">
    <property type="entry name" value="Zn2Cys6_DnaBD"/>
</dbReference>
<feature type="domain" description="Zn(2)-C6 fungal-type" evidence="2">
    <location>
        <begin position="12"/>
        <end position="44"/>
    </location>
</feature>
<evidence type="ECO:0000259" key="2">
    <source>
        <dbReference type="PROSITE" id="PS50048"/>
    </source>
</evidence>
<accession>A0AAD7B8W7</accession>
<dbReference type="EMBL" id="JARKIF010000028">
    <property type="protein sequence ID" value="KAJ7613539.1"/>
    <property type="molecule type" value="Genomic_DNA"/>
</dbReference>
<dbReference type="CDD" id="cd00067">
    <property type="entry name" value="GAL4"/>
    <property type="match status" value="1"/>
</dbReference>
<comment type="caution">
    <text evidence="3">The sequence shown here is derived from an EMBL/GenBank/DDBJ whole genome shotgun (WGS) entry which is preliminary data.</text>
</comment>
<dbReference type="InterPro" id="IPR036864">
    <property type="entry name" value="Zn2-C6_fun-type_DNA-bd_sf"/>
</dbReference>
<dbReference type="Proteomes" id="UP001221142">
    <property type="component" value="Unassembled WGS sequence"/>
</dbReference>
<feature type="region of interest" description="Disordered" evidence="1">
    <location>
        <begin position="53"/>
        <end position="137"/>
    </location>
</feature>
<keyword evidence="4" id="KW-1185">Reference proteome</keyword>
<reference evidence="3" key="1">
    <citation type="submission" date="2023-03" db="EMBL/GenBank/DDBJ databases">
        <title>Massive genome expansion in bonnet fungi (Mycena s.s.) driven by repeated elements and novel gene families across ecological guilds.</title>
        <authorList>
            <consortium name="Lawrence Berkeley National Laboratory"/>
            <person name="Harder C.B."/>
            <person name="Miyauchi S."/>
            <person name="Viragh M."/>
            <person name="Kuo A."/>
            <person name="Thoen E."/>
            <person name="Andreopoulos B."/>
            <person name="Lu D."/>
            <person name="Skrede I."/>
            <person name="Drula E."/>
            <person name="Henrissat B."/>
            <person name="Morin E."/>
            <person name="Kohler A."/>
            <person name="Barry K."/>
            <person name="LaButti K."/>
            <person name="Morin E."/>
            <person name="Salamov A."/>
            <person name="Lipzen A."/>
            <person name="Mereny Z."/>
            <person name="Hegedus B."/>
            <person name="Baldrian P."/>
            <person name="Stursova M."/>
            <person name="Weitz H."/>
            <person name="Taylor A."/>
            <person name="Grigoriev I.V."/>
            <person name="Nagy L.G."/>
            <person name="Martin F."/>
            <person name="Kauserud H."/>
        </authorList>
    </citation>
    <scope>NUCLEOTIDE SEQUENCE</scope>
    <source>
        <strain evidence="3">9284</strain>
    </source>
</reference>
<dbReference type="PROSITE" id="PS00463">
    <property type="entry name" value="ZN2_CY6_FUNGAL_1"/>
    <property type="match status" value="1"/>
</dbReference>
<gene>
    <name evidence="3" type="ORF">FB45DRAFT_268064</name>
</gene>
<name>A0AAD7B8W7_9AGAR</name>